<name>A0AAV7KVH2_PLEWA</name>
<evidence type="ECO:0000313" key="3">
    <source>
        <dbReference type="Proteomes" id="UP001066276"/>
    </source>
</evidence>
<gene>
    <name evidence="2" type="ORF">NDU88_002704</name>
</gene>
<protein>
    <submittedName>
        <fullName evidence="2">Uncharacterized protein</fullName>
    </submittedName>
</protein>
<evidence type="ECO:0000313" key="2">
    <source>
        <dbReference type="EMBL" id="KAJ1082539.1"/>
    </source>
</evidence>
<comment type="caution">
    <text evidence="2">The sequence shown here is derived from an EMBL/GenBank/DDBJ whole genome shotgun (WGS) entry which is preliminary data.</text>
</comment>
<organism evidence="2 3">
    <name type="scientific">Pleurodeles waltl</name>
    <name type="common">Iberian ribbed newt</name>
    <dbReference type="NCBI Taxonomy" id="8319"/>
    <lineage>
        <taxon>Eukaryota</taxon>
        <taxon>Metazoa</taxon>
        <taxon>Chordata</taxon>
        <taxon>Craniata</taxon>
        <taxon>Vertebrata</taxon>
        <taxon>Euteleostomi</taxon>
        <taxon>Amphibia</taxon>
        <taxon>Batrachia</taxon>
        <taxon>Caudata</taxon>
        <taxon>Salamandroidea</taxon>
        <taxon>Salamandridae</taxon>
        <taxon>Pleurodelinae</taxon>
        <taxon>Pleurodeles</taxon>
    </lineage>
</organism>
<reference evidence="2" key="1">
    <citation type="journal article" date="2022" name="bioRxiv">
        <title>Sequencing and chromosome-scale assembly of the giantPleurodeles waltlgenome.</title>
        <authorList>
            <person name="Brown T."/>
            <person name="Elewa A."/>
            <person name="Iarovenko S."/>
            <person name="Subramanian E."/>
            <person name="Araus A.J."/>
            <person name="Petzold A."/>
            <person name="Susuki M."/>
            <person name="Suzuki K.-i.T."/>
            <person name="Hayashi T."/>
            <person name="Toyoda A."/>
            <person name="Oliveira C."/>
            <person name="Osipova E."/>
            <person name="Leigh N.D."/>
            <person name="Simon A."/>
            <person name="Yun M.H."/>
        </authorList>
    </citation>
    <scope>NUCLEOTIDE SEQUENCE</scope>
    <source>
        <strain evidence="2">20211129_DDA</strain>
        <tissue evidence="2">Liver</tissue>
    </source>
</reference>
<proteinExistence type="predicted"/>
<keyword evidence="3" id="KW-1185">Reference proteome</keyword>
<accession>A0AAV7KVH2</accession>
<feature type="region of interest" description="Disordered" evidence="1">
    <location>
        <begin position="53"/>
        <end position="94"/>
    </location>
</feature>
<evidence type="ECO:0000256" key="1">
    <source>
        <dbReference type="SAM" id="MobiDB-lite"/>
    </source>
</evidence>
<dbReference type="Proteomes" id="UP001066276">
    <property type="component" value="Chromosome 12"/>
</dbReference>
<dbReference type="AlphaFoldDB" id="A0AAV7KVH2"/>
<sequence>MATKLDLQVAPRAYEEVQGWQTTPKEDDDEVEAYLEEDEQVGNPVLCPKQHVELNSPPEDIQDAQDETVSLGPIPRGGGGQEIREGAQAAGGRR</sequence>
<dbReference type="EMBL" id="JANPWB010000016">
    <property type="protein sequence ID" value="KAJ1082539.1"/>
    <property type="molecule type" value="Genomic_DNA"/>
</dbReference>